<reference evidence="4 5" key="1">
    <citation type="journal article" date="2018" name="Mol. Plant">
        <title>The genome of Artemisia annua provides insight into the evolution of Asteraceae family and artemisinin biosynthesis.</title>
        <authorList>
            <person name="Shen Q."/>
            <person name="Zhang L."/>
            <person name="Liao Z."/>
            <person name="Wang S."/>
            <person name="Yan T."/>
            <person name="Shi P."/>
            <person name="Liu M."/>
            <person name="Fu X."/>
            <person name="Pan Q."/>
            <person name="Wang Y."/>
            <person name="Lv Z."/>
            <person name="Lu X."/>
            <person name="Zhang F."/>
            <person name="Jiang W."/>
            <person name="Ma Y."/>
            <person name="Chen M."/>
            <person name="Hao X."/>
            <person name="Li L."/>
            <person name="Tang Y."/>
            <person name="Lv G."/>
            <person name="Zhou Y."/>
            <person name="Sun X."/>
            <person name="Brodelius P.E."/>
            <person name="Rose J.K.C."/>
            <person name="Tang K."/>
        </authorList>
    </citation>
    <scope>NUCLEOTIDE SEQUENCE [LARGE SCALE GENOMIC DNA]</scope>
    <source>
        <strain evidence="5">cv. Huhao1</strain>
        <tissue evidence="4">Leaf</tissue>
    </source>
</reference>
<accession>A0A2U1KAY4</accession>
<feature type="repeat" description="PPR" evidence="3">
    <location>
        <begin position="79"/>
        <end position="113"/>
    </location>
</feature>
<dbReference type="PANTHER" id="PTHR47447:SF28">
    <property type="entry name" value="PENTACOTRIPEPTIDE-REPEAT REGION OF PRORP DOMAIN-CONTAINING PROTEIN"/>
    <property type="match status" value="1"/>
</dbReference>
<dbReference type="InterPro" id="IPR002885">
    <property type="entry name" value="PPR_rpt"/>
</dbReference>
<dbReference type="PROSITE" id="PS51375">
    <property type="entry name" value="PPR"/>
    <property type="match status" value="3"/>
</dbReference>
<dbReference type="AlphaFoldDB" id="A0A2U1KAY4"/>
<dbReference type="Gene3D" id="1.25.40.10">
    <property type="entry name" value="Tetratricopeptide repeat domain"/>
    <property type="match status" value="2"/>
</dbReference>
<dbReference type="EMBL" id="PKPP01024640">
    <property type="protein sequence ID" value="PWA33919.1"/>
    <property type="molecule type" value="Genomic_DNA"/>
</dbReference>
<dbReference type="PANTHER" id="PTHR47447">
    <property type="entry name" value="OS03G0856100 PROTEIN"/>
    <property type="match status" value="1"/>
</dbReference>
<name>A0A2U1KAY4_ARTAN</name>
<keyword evidence="2" id="KW-0677">Repeat</keyword>
<evidence type="ECO:0000313" key="5">
    <source>
        <dbReference type="Proteomes" id="UP000245207"/>
    </source>
</evidence>
<feature type="repeat" description="PPR" evidence="3">
    <location>
        <begin position="9"/>
        <end position="43"/>
    </location>
</feature>
<dbReference type="OrthoDB" id="185373at2759"/>
<evidence type="ECO:0000313" key="4">
    <source>
        <dbReference type="EMBL" id="PWA33919.1"/>
    </source>
</evidence>
<comment type="similarity">
    <text evidence="1">Belongs to the PPR family. P subfamily.</text>
</comment>
<feature type="repeat" description="PPR" evidence="3">
    <location>
        <begin position="44"/>
        <end position="78"/>
    </location>
</feature>
<dbReference type="InterPro" id="IPR011990">
    <property type="entry name" value="TPR-like_helical_dom_sf"/>
</dbReference>
<comment type="caution">
    <text evidence="4">The sequence shown here is derived from an EMBL/GenBank/DDBJ whole genome shotgun (WGS) entry which is preliminary data.</text>
</comment>
<keyword evidence="5" id="KW-1185">Reference proteome</keyword>
<evidence type="ECO:0000256" key="3">
    <source>
        <dbReference type="PROSITE-ProRule" id="PRU00708"/>
    </source>
</evidence>
<dbReference type="NCBIfam" id="TIGR00756">
    <property type="entry name" value="PPR"/>
    <property type="match status" value="3"/>
</dbReference>
<evidence type="ECO:0000256" key="2">
    <source>
        <dbReference type="ARBA" id="ARBA00022737"/>
    </source>
</evidence>
<dbReference type="Proteomes" id="UP000245207">
    <property type="component" value="Unassembled WGS sequence"/>
</dbReference>
<dbReference type="Pfam" id="PF13041">
    <property type="entry name" value="PPR_2"/>
    <property type="match status" value="2"/>
</dbReference>
<gene>
    <name evidence="4" type="ORF">CTI12_AA624020</name>
</gene>
<protein>
    <submittedName>
        <fullName evidence="4">Tetratricopeptide-like helical domain-containing protein</fullName>
    </submittedName>
</protein>
<sequence length="266" mass="30728">MRQMGLFPDIFTNNIIINGYCKQGRMKSAIDTFMDMHNFGLVPDVVTYNTLISGYCKGFDMVNADNLVYEMYNSGWDPDVTTYNIRIHGFSGSRRMNRAVLVFNELLSSGIVPNTTTYNTMLNAICYDILDRAMILTARLLKLAFVPNTVTTNLLLSHLRRQGLPERALMWGQHLRQISHEFDEITYKILERADRDIKEDAVYLRGTSGKSLFLDFLMFLTYDYLYRNKLYSETDTSTIRMINNSSSRSLEATTRIHQQPMLEANK</sequence>
<organism evidence="4 5">
    <name type="scientific">Artemisia annua</name>
    <name type="common">Sweet wormwood</name>
    <dbReference type="NCBI Taxonomy" id="35608"/>
    <lineage>
        <taxon>Eukaryota</taxon>
        <taxon>Viridiplantae</taxon>
        <taxon>Streptophyta</taxon>
        <taxon>Embryophyta</taxon>
        <taxon>Tracheophyta</taxon>
        <taxon>Spermatophyta</taxon>
        <taxon>Magnoliopsida</taxon>
        <taxon>eudicotyledons</taxon>
        <taxon>Gunneridae</taxon>
        <taxon>Pentapetalae</taxon>
        <taxon>asterids</taxon>
        <taxon>campanulids</taxon>
        <taxon>Asterales</taxon>
        <taxon>Asteraceae</taxon>
        <taxon>Asteroideae</taxon>
        <taxon>Anthemideae</taxon>
        <taxon>Artemisiinae</taxon>
        <taxon>Artemisia</taxon>
    </lineage>
</organism>
<proteinExistence type="inferred from homology"/>
<evidence type="ECO:0000256" key="1">
    <source>
        <dbReference type="ARBA" id="ARBA00007626"/>
    </source>
</evidence>